<dbReference type="Proteomes" id="UP000317909">
    <property type="component" value="Chromosome"/>
</dbReference>
<sequence length="334" mass="36819" precursor="true">MKNLPTLFRTLQFVLGMVAALPVAQAADKVTLATNWLAQPELGGFYQAVADGTYARHGLEVTIKPGGPLVNNRPLLAFGKIDFLIGTNLIQPFDAAKQQIPTKVVAAFFQKDPQCLLSHADGPWKTWDDLKQAPLLMGNAGRQTFFLWLHDAYGFPRANLRPYNHSLAPFLNDPRAAMQGFATAEPERIREASGKEPRVFLLADHGWNSYSTVLETRNDLIAKNPELVRRFVDASIVGWNTYLDAEDTDAADVLIKKDNPSMTDGLIKFSRRKMSELELLRGGEAKKLGIGAIDVERVKSFCAKMVAAGMYQEGEIDPTTAVTVEFVNKGVGVE</sequence>
<evidence type="ECO:0000313" key="3">
    <source>
        <dbReference type="EMBL" id="QDT73074.1"/>
    </source>
</evidence>
<dbReference type="GO" id="GO:0009228">
    <property type="term" value="P:thiamine biosynthetic process"/>
    <property type="evidence" value="ECO:0007669"/>
    <property type="project" value="InterPro"/>
</dbReference>
<feature type="chain" id="PRO_5022161765" evidence="1">
    <location>
        <begin position="27"/>
        <end position="334"/>
    </location>
</feature>
<evidence type="ECO:0000259" key="2">
    <source>
        <dbReference type="Pfam" id="PF09084"/>
    </source>
</evidence>
<dbReference type="RefSeq" id="WP_145432573.1">
    <property type="nucleotide sequence ID" value="NZ_CP036339.1"/>
</dbReference>
<dbReference type="InterPro" id="IPR027939">
    <property type="entry name" value="NMT1/THI5"/>
</dbReference>
<keyword evidence="1" id="KW-0732">Signal</keyword>
<dbReference type="AlphaFoldDB" id="A0A517TXH8"/>
<dbReference type="EMBL" id="CP036339">
    <property type="protein sequence ID" value="QDT73074.1"/>
    <property type="molecule type" value="Genomic_DNA"/>
</dbReference>
<keyword evidence="4" id="KW-1185">Reference proteome</keyword>
<dbReference type="PANTHER" id="PTHR31528">
    <property type="entry name" value="4-AMINO-5-HYDROXYMETHYL-2-METHYLPYRIMIDINE PHOSPHATE SYNTHASE THI11-RELATED"/>
    <property type="match status" value="1"/>
</dbReference>
<dbReference type="Pfam" id="PF09084">
    <property type="entry name" value="NMT1"/>
    <property type="match status" value="1"/>
</dbReference>
<organism evidence="3 4">
    <name type="scientific">Lacipirellula limnantheis</name>
    <dbReference type="NCBI Taxonomy" id="2528024"/>
    <lineage>
        <taxon>Bacteria</taxon>
        <taxon>Pseudomonadati</taxon>
        <taxon>Planctomycetota</taxon>
        <taxon>Planctomycetia</taxon>
        <taxon>Pirellulales</taxon>
        <taxon>Lacipirellulaceae</taxon>
        <taxon>Lacipirellula</taxon>
    </lineage>
</organism>
<evidence type="ECO:0000313" key="4">
    <source>
        <dbReference type="Proteomes" id="UP000317909"/>
    </source>
</evidence>
<reference evidence="3 4" key="1">
    <citation type="submission" date="2019-02" db="EMBL/GenBank/DDBJ databases">
        <title>Deep-cultivation of Planctomycetes and their phenomic and genomic characterization uncovers novel biology.</title>
        <authorList>
            <person name="Wiegand S."/>
            <person name="Jogler M."/>
            <person name="Boedeker C."/>
            <person name="Pinto D."/>
            <person name="Vollmers J."/>
            <person name="Rivas-Marin E."/>
            <person name="Kohn T."/>
            <person name="Peeters S.H."/>
            <person name="Heuer A."/>
            <person name="Rast P."/>
            <person name="Oberbeckmann S."/>
            <person name="Bunk B."/>
            <person name="Jeske O."/>
            <person name="Meyerdierks A."/>
            <person name="Storesund J.E."/>
            <person name="Kallscheuer N."/>
            <person name="Luecker S."/>
            <person name="Lage O.M."/>
            <person name="Pohl T."/>
            <person name="Merkel B.J."/>
            <person name="Hornburger P."/>
            <person name="Mueller R.-W."/>
            <person name="Bruemmer F."/>
            <person name="Labrenz M."/>
            <person name="Spormann A.M."/>
            <person name="Op den Camp H."/>
            <person name="Overmann J."/>
            <person name="Amann R."/>
            <person name="Jetten M.S.M."/>
            <person name="Mascher T."/>
            <person name="Medema M.H."/>
            <person name="Devos D.P."/>
            <person name="Kaster A.-K."/>
            <person name="Ovreas L."/>
            <person name="Rohde M."/>
            <person name="Galperin M.Y."/>
            <person name="Jogler C."/>
        </authorList>
    </citation>
    <scope>NUCLEOTIDE SEQUENCE [LARGE SCALE GENOMIC DNA]</scope>
    <source>
        <strain evidence="3 4">I41</strain>
    </source>
</reference>
<dbReference type="InterPro" id="IPR015168">
    <property type="entry name" value="SsuA/THI5"/>
</dbReference>
<proteinExistence type="predicted"/>
<dbReference type="KEGG" id="llh:I41_22630"/>
<gene>
    <name evidence="3" type="ORF">I41_22630</name>
</gene>
<evidence type="ECO:0000256" key="1">
    <source>
        <dbReference type="SAM" id="SignalP"/>
    </source>
</evidence>
<dbReference type="SUPFAM" id="SSF53850">
    <property type="entry name" value="Periplasmic binding protein-like II"/>
    <property type="match status" value="1"/>
</dbReference>
<dbReference type="OrthoDB" id="9815602at2"/>
<protein>
    <submittedName>
        <fullName evidence="3">NMT1/THI5 like protein</fullName>
    </submittedName>
</protein>
<feature type="domain" description="SsuA/THI5-like" evidence="2">
    <location>
        <begin position="40"/>
        <end position="243"/>
    </location>
</feature>
<feature type="signal peptide" evidence="1">
    <location>
        <begin position="1"/>
        <end position="26"/>
    </location>
</feature>
<dbReference type="PANTHER" id="PTHR31528:SF3">
    <property type="entry name" value="THIAMINE BIOSYNTHESIS PROTEIN HI_0357-RELATED"/>
    <property type="match status" value="1"/>
</dbReference>
<dbReference type="Gene3D" id="3.40.190.10">
    <property type="entry name" value="Periplasmic binding protein-like II"/>
    <property type="match status" value="2"/>
</dbReference>
<name>A0A517TXH8_9BACT</name>
<accession>A0A517TXH8</accession>